<feature type="compositionally biased region" description="Polar residues" evidence="1">
    <location>
        <begin position="10"/>
        <end position="20"/>
    </location>
</feature>
<evidence type="ECO:0000313" key="3">
    <source>
        <dbReference type="Proteomes" id="UP000294737"/>
    </source>
</evidence>
<dbReference type="Proteomes" id="UP000294737">
    <property type="component" value="Unassembled WGS sequence"/>
</dbReference>
<accession>A0A4R6G710</accession>
<feature type="region of interest" description="Disordered" evidence="1">
    <location>
        <begin position="1"/>
        <end position="57"/>
    </location>
</feature>
<dbReference type="RefSeq" id="WP_162845901.1">
    <property type="nucleotide sequence ID" value="NZ_PTLZ01000002.1"/>
</dbReference>
<evidence type="ECO:0000256" key="1">
    <source>
        <dbReference type="SAM" id="MobiDB-lite"/>
    </source>
</evidence>
<gene>
    <name evidence="2" type="ORF">EV677_2369</name>
</gene>
<sequence>MNKEEKVWLNTDNGEKQSGQTEKESNKPQALNSDDIKEEEKRYGLVDEDHPFPSKGN</sequence>
<organism evidence="2 3">
    <name type="scientific">Herminiimonas fonticola</name>
    <dbReference type="NCBI Taxonomy" id="303380"/>
    <lineage>
        <taxon>Bacteria</taxon>
        <taxon>Pseudomonadati</taxon>
        <taxon>Pseudomonadota</taxon>
        <taxon>Betaproteobacteria</taxon>
        <taxon>Burkholderiales</taxon>
        <taxon>Oxalobacteraceae</taxon>
        <taxon>Herminiimonas</taxon>
    </lineage>
</organism>
<keyword evidence="3" id="KW-1185">Reference proteome</keyword>
<dbReference type="EMBL" id="SNWF01000005">
    <property type="protein sequence ID" value="TDN90293.1"/>
    <property type="molecule type" value="Genomic_DNA"/>
</dbReference>
<name>A0A4R6G710_9BURK</name>
<feature type="compositionally biased region" description="Basic and acidic residues" evidence="1">
    <location>
        <begin position="34"/>
        <end position="57"/>
    </location>
</feature>
<reference evidence="2 3" key="1">
    <citation type="submission" date="2019-03" db="EMBL/GenBank/DDBJ databases">
        <title>Genomic Encyclopedia of Type Strains, Phase IV (KMG-IV): sequencing the most valuable type-strain genomes for metagenomic binning, comparative biology and taxonomic classification.</title>
        <authorList>
            <person name="Goeker M."/>
        </authorList>
    </citation>
    <scope>NUCLEOTIDE SEQUENCE [LARGE SCALE GENOMIC DNA]</scope>
    <source>
        <strain evidence="2 3">DSM 18555</strain>
    </source>
</reference>
<evidence type="ECO:0000313" key="2">
    <source>
        <dbReference type="EMBL" id="TDN90293.1"/>
    </source>
</evidence>
<dbReference type="AlphaFoldDB" id="A0A4R6G710"/>
<protein>
    <submittedName>
        <fullName evidence="2">Uncharacterized protein</fullName>
    </submittedName>
</protein>
<comment type="caution">
    <text evidence="2">The sequence shown here is derived from an EMBL/GenBank/DDBJ whole genome shotgun (WGS) entry which is preliminary data.</text>
</comment>
<proteinExistence type="predicted"/>